<dbReference type="Proteomes" id="UP000230922">
    <property type="component" value="Unassembled WGS sequence"/>
</dbReference>
<evidence type="ECO:0000313" key="2">
    <source>
        <dbReference type="Proteomes" id="UP000230922"/>
    </source>
</evidence>
<evidence type="ECO:0000313" key="1">
    <source>
        <dbReference type="EMBL" id="PIR96484.1"/>
    </source>
</evidence>
<reference evidence="2" key="1">
    <citation type="submission" date="2017-09" db="EMBL/GenBank/DDBJ databases">
        <title>Depth-based differentiation of microbial function through sediment-hosted aquifers and enrichment of novel symbionts in the deep terrestrial subsurface.</title>
        <authorList>
            <person name="Probst A.J."/>
            <person name="Ladd B."/>
            <person name="Jarett J.K."/>
            <person name="Geller-Mcgrath D.E."/>
            <person name="Sieber C.M.K."/>
            <person name="Emerson J.B."/>
            <person name="Anantharaman K."/>
            <person name="Thomas B.C."/>
            <person name="Malmstrom R."/>
            <person name="Stieglmeier M."/>
            <person name="Klingl A."/>
            <person name="Woyke T."/>
            <person name="Ryan C.M."/>
            <person name="Banfield J.F."/>
        </authorList>
    </citation>
    <scope>NUCLEOTIDE SEQUENCE [LARGE SCALE GENOMIC DNA]</scope>
</reference>
<dbReference type="EMBL" id="PFAK01000013">
    <property type="protein sequence ID" value="PIR96484.1"/>
    <property type="molecule type" value="Genomic_DNA"/>
</dbReference>
<gene>
    <name evidence="1" type="ORF">COT92_00845</name>
</gene>
<evidence type="ECO:0008006" key="3">
    <source>
        <dbReference type="Google" id="ProtNLM"/>
    </source>
</evidence>
<proteinExistence type="predicted"/>
<sequence>MSGSGLVFTSHSAFSGSKQANILFIACSDFRFRKAFLEFQRDYLKEAEIDRIIAPGGVLGFFAERYGYLETGKAMEYWTKFLGEHDGAGEVVLVGHEDCAVYANAPKLKGQSGQQLIMEQREDLIAAGQLIANLFPQARIRIFFASIDAAENKVMFSEMA</sequence>
<dbReference type="AlphaFoldDB" id="A0A2H0VBK1"/>
<name>A0A2H0VBK1_9BACT</name>
<organism evidence="1 2">
    <name type="scientific">Candidatus Doudnabacteria bacterium CG10_big_fil_rev_8_21_14_0_10_42_18</name>
    <dbReference type="NCBI Taxonomy" id="1974552"/>
    <lineage>
        <taxon>Bacteria</taxon>
        <taxon>Candidatus Doudnaibacteriota</taxon>
    </lineage>
</organism>
<comment type="caution">
    <text evidence="1">The sequence shown here is derived from an EMBL/GenBank/DDBJ whole genome shotgun (WGS) entry which is preliminary data.</text>
</comment>
<protein>
    <recommendedName>
        <fullName evidence="3">Carbonic anhydrase</fullName>
    </recommendedName>
</protein>
<accession>A0A2H0VBK1</accession>